<evidence type="ECO:0000313" key="2">
    <source>
        <dbReference type="Proteomes" id="UP000199004"/>
    </source>
</evidence>
<dbReference type="AlphaFoldDB" id="A0A1H0GQM8"/>
<dbReference type="Gene3D" id="1.10.357.10">
    <property type="entry name" value="Tetracycline Repressor, domain 2"/>
    <property type="match status" value="1"/>
</dbReference>
<gene>
    <name evidence="1" type="ORF">SAMN05192576_3307</name>
</gene>
<dbReference type="RefSeq" id="WP_170254287.1">
    <property type="nucleotide sequence ID" value="NZ_BKAE01000008.1"/>
</dbReference>
<proteinExistence type="predicted"/>
<protein>
    <recommendedName>
        <fullName evidence="3">Transcriptional regulator, TetR family</fullName>
    </recommendedName>
</protein>
<name>A0A1H0GQM8_9ACTN</name>
<dbReference type="EMBL" id="FNIC01000006">
    <property type="protein sequence ID" value="SDO09158.1"/>
    <property type="molecule type" value="Genomic_DNA"/>
</dbReference>
<reference evidence="1 2" key="1">
    <citation type="submission" date="2016-10" db="EMBL/GenBank/DDBJ databases">
        <authorList>
            <person name="de Groot N.N."/>
        </authorList>
    </citation>
    <scope>NUCLEOTIDE SEQUENCE [LARGE SCALE GENOMIC DNA]</scope>
    <source>
        <strain evidence="1 2">CGMCC 1.11147</strain>
    </source>
</reference>
<keyword evidence="2" id="KW-1185">Reference proteome</keyword>
<sequence>MPRLLDTESRTNTVVRAINDLLARDGAAGLTMRAIGRESRISPAR</sequence>
<organism evidence="1 2">
    <name type="scientific">Nocardioides szechwanensis</name>
    <dbReference type="NCBI Taxonomy" id="1005944"/>
    <lineage>
        <taxon>Bacteria</taxon>
        <taxon>Bacillati</taxon>
        <taxon>Actinomycetota</taxon>
        <taxon>Actinomycetes</taxon>
        <taxon>Propionibacteriales</taxon>
        <taxon>Nocardioidaceae</taxon>
        <taxon>Nocardioides</taxon>
    </lineage>
</organism>
<evidence type="ECO:0000313" key="1">
    <source>
        <dbReference type="EMBL" id="SDO09158.1"/>
    </source>
</evidence>
<dbReference type="Proteomes" id="UP000199004">
    <property type="component" value="Unassembled WGS sequence"/>
</dbReference>
<evidence type="ECO:0008006" key="3">
    <source>
        <dbReference type="Google" id="ProtNLM"/>
    </source>
</evidence>
<accession>A0A1H0GQM8</accession>